<sequence>MFCYRAYNINHNNYQFFPKQFNKNKQNKNIQQHVDVISKNREEEKTLKNLLDLNIDSKIAKSLLNKHGYKKINTYI</sequence>
<dbReference type="EMBL" id="BARU01033018">
    <property type="protein sequence ID" value="GAH63004.1"/>
    <property type="molecule type" value="Genomic_DNA"/>
</dbReference>
<gene>
    <name evidence="1" type="ORF">S03H2_51991</name>
</gene>
<proteinExistence type="predicted"/>
<feature type="non-terminal residue" evidence="1">
    <location>
        <position position="76"/>
    </location>
</feature>
<comment type="caution">
    <text evidence="1">The sequence shown here is derived from an EMBL/GenBank/DDBJ whole genome shotgun (WGS) entry which is preliminary data.</text>
</comment>
<protein>
    <submittedName>
        <fullName evidence="1">Uncharacterized protein</fullName>
    </submittedName>
</protein>
<name>X1IA91_9ZZZZ</name>
<accession>X1IA91</accession>
<dbReference type="AlphaFoldDB" id="X1IA91"/>
<reference evidence="1" key="1">
    <citation type="journal article" date="2014" name="Front. Microbiol.">
        <title>High frequency of phylogenetically diverse reductive dehalogenase-homologous genes in deep subseafloor sedimentary metagenomes.</title>
        <authorList>
            <person name="Kawai M."/>
            <person name="Futagami T."/>
            <person name="Toyoda A."/>
            <person name="Takaki Y."/>
            <person name="Nishi S."/>
            <person name="Hori S."/>
            <person name="Arai W."/>
            <person name="Tsubouchi T."/>
            <person name="Morono Y."/>
            <person name="Uchiyama I."/>
            <person name="Ito T."/>
            <person name="Fujiyama A."/>
            <person name="Inagaki F."/>
            <person name="Takami H."/>
        </authorList>
    </citation>
    <scope>NUCLEOTIDE SEQUENCE</scope>
    <source>
        <strain evidence="1">Expedition CK06-06</strain>
    </source>
</reference>
<evidence type="ECO:0000313" key="1">
    <source>
        <dbReference type="EMBL" id="GAH63004.1"/>
    </source>
</evidence>
<organism evidence="1">
    <name type="scientific">marine sediment metagenome</name>
    <dbReference type="NCBI Taxonomy" id="412755"/>
    <lineage>
        <taxon>unclassified sequences</taxon>
        <taxon>metagenomes</taxon>
        <taxon>ecological metagenomes</taxon>
    </lineage>
</organism>